<comment type="similarity">
    <text evidence="2">Belongs to the fimbrial export usher family.</text>
</comment>
<sequence length="247" mass="27272">MSARHNKYRLLKKAKSTLGQIMILALCISGQVNAETEKKAVNFSRGFMNFYDSGLDLSQFDGVDKIQPGDYKLEVFSNLRKLGTWPISFIPANNTQGVNACMTPEMIIRFDVDTSKLPENWKTGRCLILETLIPGATVTYNQDDERLDVTVPQAMLLNTPEGYISPELWDDGEPTLMASYALSGSSTRNRELGETSNYLFGNLQTAMTLGAWRFVTYDTLNLGNDIEDEGGRSSAGICQPGNCGLAI</sequence>
<evidence type="ECO:0000256" key="5">
    <source>
        <dbReference type="ARBA" id="ARBA00022729"/>
    </source>
</evidence>
<evidence type="ECO:0000256" key="1">
    <source>
        <dbReference type="ARBA" id="ARBA00004571"/>
    </source>
</evidence>
<dbReference type="SUPFAM" id="SSF141729">
    <property type="entry name" value="FimD N-terminal domain-like"/>
    <property type="match status" value="1"/>
</dbReference>
<accession>A0AAU9C6S1</accession>
<organism evidence="10 11">
    <name type="scientific">Enterobacter roggenkampii</name>
    <dbReference type="NCBI Taxonomy" id="1812935"/>
    <lineage>
        <taxon>Bacteria</taxon>
        <taxon>Pseudomonadati</taxon>
        <taxon>Pseudomonadota</taxon>
        <taxon>Gammaproteobacteria</taxon>
        <taxon>Enterobacterales</taxon>
        <taxon>Enterobacteriaceae</taxon>
        <taxon>Enterobacter</taxon>
        <taxon>Enterobacter cloacae complex</taxon>
    </lineage>
</organism>
<keyword evidence="4" id="KW-0812">Transmembrane</keyword>
<dbReference type="GO" id="GO:0009297">
    <property type="term" value="P:pilus assembly"/>
    <property type="evidence" value="ECO:0007669"/>
    <property type="project" value="InterPro"/>
</dbReference>
<evidence type="ECO:0000256" key="8">
    <source>
        <dbReference type="SAM" id="SignalP"/>
    </source>
</evidence>
<dbReference type="AlphaFoldDB" id="A0AAU9C6S1"/>
<evidence type="ECO:0000313" key="11">
    <source>
        <dbReference type="Proteomes" id="UP000595858"/>
    </source>
</evidence>
<dbReference type="Pfam" id="PF13954">
    <property type="entry name" value="PapC_N"/>
    <property type="match status" value="1"/>
</dbReference>
<evidence type="ECO:0000256" key="3">
    <source>
        <dbReference type="ARBA" id="ARBA00022448"/>
    </source>
</evidence>
<dbReference type="EMBL" id="AP023447">
    <property type="protein sequence ID" value="BCL44411.1"/>
    <property type="molecule type" value="Genomic_DNA"/>
</dbReference>
<dbReference type="GO" id="GO:0009279">
    <property type="term" value="C:cell outer membrane"/>
    <property type="evidence" value="ECO:0007669"/>
    <property type="project" value="UniProtKB-SubCell"/>
</dbReference>
<keyword evidence="3" id="KW-0813">Transport</keyword>
<evidence type="ECO:0000259" key="9">
    <source>
        <dbReference type="Pfam" id="PF13954"/>
    </source>
</evidence>
<dbReference type="PANTHER" id="PTHR30451">
    <property type="entry name" value="OUTER MEMBRANE USHER PROTEIN"/>
    <property type="match status" value="1"/>
</dbReference>
<evidence type="ECO:0000256" key="6">
    <source>
        <dbReference type="ARBA" id="ARBA00023136"/>
    </source>
</evidence>
<dbReference type="GO" id="GO:0015473">
    <property type="term" value="F:fimbrial usher porin activity"/>
    <property type="evidence" value="ECO:0007669"/>
    <property type="project" value="InterPro"/>
</dbReference>
<name>A0AAU9C6S1_9ENTR</name>
<dbReference type="InterPro" id="IPR000015">
    <property type="entry name" value="Fimb_usher"/>
</dbReference>
<evidence type="ECO:0000256" key="7">
    <source>
        <dbReference type="ARBA" id="ARBA00023237"/>
    </source>
</evidence>
<keyword evidence="5 8" id="KW-0732">Signal</keyword>
<keyword evidence="7" id="KW-0998">Cell outer membrane</keyword>
<keyword evidence="6" id="KW-0472">Membrane</keyword>
<gene>
    <name evidence="10" type="ORF">OIPHN260_39130</name>
</gene>
<dbReference type="PANTHER" id="PTHR30451:SF8">
    <property type="entry name" value="FIMBRIAL USHER PROTEIN"/>
    <property type="match status" value="1"/>
</dbReference>
<feature type="domain" description="PapC N-terminal" evidence="9">
    <location>
        <begin position="43"/>
        <end position="183"/>
    </location>
</feature>
<feature type="chain" id="PRO_5043493675" description="PapC N-terminal domain-containing protein" evidence="8">
    <location>
        <begin position="35"/>
        <end position="247"/>
    </location>
</feature>
<proteinExistence type="inferred from homology"/>
<evidence type="ECO:0000256" key="2">
    <source>
        <dbReference type="ARBA" id="ARBA00008064"/>
    </source>
</evidence>
<evidence type="ECO:0000256" key="4">
    <source>
        <dbReference type="ARBA" id="ARBA00022692"/>
    </source>
</evidence>
<dbReference type="InterPro" id="IPR025885">
    <property type="entry name" value="PapC_N"/>
</dbReference>
<dbReference type="InterPro" id="IPR037224">
    <property type="entry name" value="PapC_N_sf"/>
</dbReference>
<protein>
    <recommendedName>
        <fullName evidence="9">PapC N-terminal domain-containing protein</fullName>
    </recommendedName>
</protein>
<comment type="subcellular location">
    <subcellularLocation>
        <location evidence="1">Cell outer membrane</location>
        <topology evidence="1">Multi-pass membrane protein</topology>
    </subcellularLocation>
</comment>
<evidence type="ECO:0000313" key="10">
    <source>
        <dbReference type="EMBL" id="BCL44411.1"/>
    </source>
</evidence>
<feature type="signal peptide" evidence="8">
    <location>
        <begin position="1"/>
        <end position="34"/>
    </location>
</feature>
<dbReference type="Gene3D" id="3.10.20.410">
    <property type="match status" value="1"/>
</dbReference>
<dbReference type="Proteomes" id="UP000595858">
    <property type="component" value="Chromosome"/>
</dbReference>
<reference evidence="10" key="1">
    <citation type="journal article" date="2020" name="J Glob Antimicrob Resist">
        <title>Genomic characterization of clinical Enterobacter roggenkampii co-harboring blaIMP-1- and blaGES-5-encoding IncP6 and mcr-9-encoding IncHI2 plasmids isolated in Japan.</title>
        <authorList>
            <person name="Umeda K."/>
            <person name="Nakamura H."/>
            <person name="Fukuda A."/>
            <person name="Matsumoto Y."/>
            <person name="Motooka D."/>
            <person name="Nakamura S."/>
            <person name="Yasui Y."/>
            <person name="Yoshida H."/>
            <person name="Kawahara R."/>
        </authorList>
    </citation>
    <scope>NUCLEOTIDE SEQUENCE</scope>
    <source>
        <strain evidence="10">OIPH-N260</strain>
    </source>
</reference>